<dbReference type="EMBL" id="JBHUFV010000112">
    <property type="protein sequence ID" value="MFD1940524.1"/>
    <property type="molecule type" value="Genomic_DNA"/>
</dbReference>
<evidence type="ECO:0000313" key="2">
    <source>
        <dbReference type="Proteomes" id="UP001597368"/>
    </source>
</evidence>
<sequence>MARLGRSQPIPVRIGGRRIYHQASVDLGAFTLGWEFPALTVTSPSVTIPLSVFTLSWEFPSVTPSIGLGVFTLNWSFPSLAVDVPINPGDDLTGPGQLSLNGFRMGSGTPYRLVGELIGADIDMPGVDNGNVANPSSHGAMSGRKLAQPRIITANFLVKAPRDQIQEVMEDFRDNTPIADADEELWLAIQVLDTIYVTRGAVTRRSAPINQQYRLGRAKAVLQVECSDPRLYARQLSSVEVPDGAAVEVFHAGNTTTKPLLRCAGPATNPRLQITRTLTDGRQDARVVEFNLTLEAGEQLIIDVANETATIDDVSQMRHLTGASIGVVDFVLGRGASQISYTTSDGDAPNAVVLWRQAWI</sequence>
<gene>
    <name evidence="1" type="ORF">ACFSKW_54625</name>
</gene>
<evidence type="ECO:0000313" key="1">
    <source>
        <dbReference type="EMBL" id="MFD1940524.1"/>
    </source>
</evidence>
<keyword evidence="2" id="KW-1185">Reference proteome</keyword>
<dbReference type="RefSeq" id="WP_379583803.1">
    <property type="nucleotide sequence ID" value="NZ_JBHUFV010000112.1"/>
</dbReference>
<proteinExistence type="predicted"/>
<accession>A0ABW4TGW8</accession>
<dbReference type="Proteomes" id="UP001597368">
    <property type="component" value="Unassembled WGS sequence"/>
</dbReference>
<organism evidence="1 2">
    <name type="scientific">Nonomuraea mangrovi</name>
    <dbReference type="NCBI Taxonomy" id="2316207"/>
    <lineage>
        <taxon>Bacteria</taxon>
        <taxon>Bacillati</taxon>
        <taxon>Actinomycetota</taxon>
        <taxon>Actinomycetes</taxon>
        <taxon>Streptosporangiales</taxon>
        <taxon>Streptosporangiaceae</taxon>
        <taxon>Nonomuraea</taxon>
    </lineage>
</organism>
<evidence type="ECO:0008006" key="3">
    <source>
        <dbReference type="Google" id="ProtNLM"/>
    </source>
</evidence>
<comment type="caution">
    <text evidence="1">The sequence shown here is derived from an EMBL/GenBank/DDBJ whole genome shotgun (WGS) entry which is preliminary data.</text>
</comment>
<name>A0ABW4TGW8_9ACTN</name>
<reference evidence="2" key="1">
    <citation type="journal article" date="2019" name="Int. J. Syst. Evol. Microbiol.">
        <title>The Global Catalogue of Microorganisms (GCM) 10K type strain sequencing project: providing services to taxonomists for standard genome sequencing and annotation.</title>
        <authorList>
            <consortium name="The Broad Institute Genomics Platform"/>
            <consortium name="The Broad Institute Genome Sequencing Center for Infectious Disease"/>
            <person name="Wu L."/>
            <person name="Ma J."/>
        </authorList>
    </citation>
    <scope>NUCLEOTIDE SEQUENCE [LARGE SCALE GENOMIC DNA]</scope>
    <source>
        <strain evidence="2">ICMP 6774ER</strain>
    </source>
</reference>
<protein>
    <recommendedName>
        <fullName evidence="3">Phage tail protein</fullName>
    </recommendedName>
</protein>